<evidence type="ECO:0000313" key="4">
    <source>
        <dbReference type="Proteomes" id="UP000321353"/>
    </source>
</evidence>
<dbReference type="EMBL" id="CP036264">
    <property type="protein sequence ID" value="QEF99442.1"/>
    <property type="molecule type" value="Genomic_DNA"/>
</dbReference>
<name>A0A5B9MDV7_9BACT</name>
<dbReference type="KEGG" id="smam:Mal15_35070"/>
<organism evidence="3 4">
    <name type="scientific">Stieleria maiorica</name>
    <dbReference type="NCBI Taxonomy" id="2795974"/>
    <lineage>
        <taxon>Bacteria</taxon>
        <taxon>Pseudomonadati</taxon>
        <taxon>Planctomycetota</taxon>
        <taxon>Planctomycetia</taxon>
        <taxon>Pirellulales</taxon>
        <taxon>Pirellulaceae</taxon>
        <taxon>Stieleria</taxon>
    </lineage>
</organism>
<proteinExistence type="predicted"/>
<keyword evidence="2" id="KW-0472">Membrane</keyword>
<feature type="compositionally biased region" description="Acidic residues" evidence="1">
    <location>
        <begin position="1246"/>
        <end position="1257"/>
    </location>
</feature>
<feature type="region of interest" description="Disordered" evidence="1">
    <location>
        <begin position="1236"/>
        <end position="1268"/>
    </location>
</feature>
<evidence type="ECO:0000256" key="1">
    <source>
        <dbReference type="SAM" id="MobiDB-lite"/>
    </source>
</evidence>
<feature type="transmembrane region" description="Helical" evidence="2">
    <location>
        <begin position="12"/>
        <end position="35"/>
    </location>
</feature>
<dbReference type="Proteomes" id="UP000321353">
    <property type="component" value="Chromosome"/>
</dbReference>
<evidence type="ECO:0000313" key="3">
    <source>
        <dbReference type="EMBL" id="QEF99442.1"/>
    </source>
</evidence>
<accession>A0A5B9MDV7</accession>
<reference evidence="3 4" key="1">
    <citation type="submission" date="2019-02" db="EMBL/GenBank/DDBJ databases">
        <title>Planctomycetal bacteria perform biofilm scaping via a novel small molecule.</title>
        <authorList>
            <person name="Jeske O."/>
            <person name="Boedeker C."/>
            <person name="Wiegand S."/>
            <person name="Breitling P."/>
            <person name="Kallscheuer N."/>
            <person name="Jogler M."/>
            <person name="Rohde M."/>
            <person name="Petersen J."/>
            <person name="Medema M.H."/>
            <person name="Surup F."/>
            <person name="Jogler C."/>
        </authorList>
    </citation>
    <scope>NUCLEOTIDE SEQUENCE [LARGE SCALE GENOMIC DNA]</scope>
    <source>
        <strain evidence="3 4">Mal15</strain>
    </source>
</reference>
<evidence type="ECO:0000256" key="2">
    <source>
        <dbReference type="SAM" id="Phobius"/>
    </source>
</evidence>
<feature type="region of interest" description="Disordered" evidence="1">
    <location>
        <begin position="1747"/>
        <end position="1789"/>
    </location>
</feature>
<sequence>MMPKVSKQDRHGVVLLIVLGMLSLFTVLVISFVVFSSQMARTAYSNKERQRTAIPVDEPIESALLQLVVGTNNPRSAAFGHSLLEDMYGTDGVQMRVGHLRGNVNRNNLPIPLYGLPALRDKVGGTLLLPMPRDGSGNINGTPETTLFKFPTNLVSWYDEGELSNPAIDRSPGYASMSPVNTYRYHIEQRPDLDDVFAGRLVTFDEGPLAGVTFRVIRSFGRQNGEPETARLNNPPAPPLPAGRTLDDVVRPDPTDNTNAPYNNANNYVAEEYLLAGCFVIDLSEMPSEEIEFQGTQQPLYDIADRFPNALLYSPGPDGQPGRAGFDDNGDNVIDDAGEFGAPFSDDVGYGFTMNGVPFNGRGMNPSGLTGIGRDGVVVDPFADMELQQNAALMGGAIRPGNSSGTGRFPEPDEQWDAAGLENWFLAFQPSDHRRVDTTSPTFVPVYPGTFNETELHRQLGQNVIPSFHRPSVINYLMNAPIWIERDAGVNRANPALQRNFATIVASPSIGNPPNFNDELRLAALIRRIRRATSRPLNISHRVQTGSVQDQLGDLDGDGVPYDGAPGFSGSNPVPVLSQTLDLSVDLSVPANFNQTAQDLRALATWLVNGPWDVDNDGDGLPDSVWTDMGLPDIQAPDGTLIRPLVAPLIEDMDGRLNVNFAGNLSQLVQNRFFDGVTRPGGDRRYYNEGEYLTVQRALGSFGFGGGVGPAEIDFSHLFSSDSVPGGFIGPLPTSQVGTRLSFRNNATNIGLLRSRYGNLLNVRNGGQVYDYLAPYPGLNEHKLPAAGDALDPLRLSSALAKIPFPTPTPPVPPLPPQPLVHTPNSIWGRPMDMMGVSTTRKDSRGNQEFTMGVVPAGVIPFSEQDIDDKANHIYELGVTSPLGDDTPFTPTEYIDLLQNGRIGGRLTELLGDAVRRNEALRNLITVESRSVDSPEVPGMPSLVRMLAEKLRIASVPYIEQQAHLDRMLAVELRKGSKLNVNRALGNGENNNTTQLYNTGPANDDVFDESRESVNRVVSGGGPQPNNVRSTERAFPAIAGSYPQQATANAKYATTHYTPAALTTAPGAPIVPDFDGYDMNNDGILDSVNDVGTVFSLDVDNNNGTPPVQTMLKAPTGEELLARHLYVLMFMLIYDPTSTAPVEYVPNFPYPSPGNFTDVDSRNRYVARRIAQWAVNVVDFRDTNVARTRLRYDPNPFDGFNPEIAALHTVWGMERPEVELTEAIAVHDKRLKRNLMETGTQPGEIASDEDADADGDGDPTTGTLPDQDMDQFRIPQASAFVEIHSLRSPNNGSATVGQESFPRELYDAAGNLRLDRVVGSGNLLSPVWRLAVGVPTGNDLNKSTRWLFDANRLGRDLVSNDMRPEELDYLTQNAVDWTDPAQVDPRVDQWDAGERHSADIKHVPFPPTRDPRERVYLADPDFEPRNGSPHELFLERFVWFANLQPDPSLAIVEPVTSTPQLPDYINPRLSGMNPSNVYFNRQQVRIGMNLEPAPAILAPGEYGVVGPRASTILGQTTLSTAPSYEYHPVEQRIEFALQGGGPDFRLNYFDLRARAVGDPEMTPRYFEDNNAAYHIPRIRPFVCESLRPHEVNPAAVDPISAGWSGYYNNGAYAAEELVDMGFNISAPLSGANYYPNPTHRISVNPAPNGYPLIDGYRDYDNGNGLHPDVPFDHVAGTPMEDNTYMANDAMGNPIPVHWNSVGTHQEVRTILLQRLADPTQPYHAIDNPYLTEDFIPIDLTTINGEQDPREQVDRNGDGDFTNDNYWADSGRSQYDGTRFTPPVKMDSRRKIPAVQKDRPFTTLTPNGNAGTGFATTHDRVTVVHRSPFSATFSILRPSTTNAATNAYWQYQIGSNWVTQDELSIDGTGAGNDDGLETRFSPNLTFDDPLTPFTQTLGFVNREYGFPIRSDQPRANVSAANPVGNIGMPQDVVMLSLAWLNREFQSPLELTSVPAASRTSLLATFSPGTLVDFDGGTQESRERPNNFGHLLGFESGYARFRVEDVQQNNGGAMQDRLPLGNTEDTIHPNFGLDVLNPTAPRNTAQFTGDRAGFEQIFDYIDIGPVWFDSQRWFDPIKVVHRTDALLSGQTVNYQQRAQLFNRVVTTLQPPFNYVGKHRTPGKVNLNTTPDYLRKGPGFQGTDSTAPPAVQAAETRDRFLDALEQPETPASNAPVVNLIRANPTNLTADNDGFTPEFRNSRLFGNGSVYRSLAYGFSTPYELDSYFDTSAVPQFQVMYGAPSVMGENNAYERTVDTPFGRSFKAFIESRRGYPHSLRGPSNLLNPELDWRYPTRFAGVFSTARSSSLASVQRFMRADERWTGNVDIGSIRRTHDMGLLRPHPDFDERLIPLADRDRHNNTTTTVTPGPPAITVSIGAGATPGDPIFALRVEQDPTGDGTYNDGGQPTNDTTLPATQVPADPAAGPAINGLKISMLNSGLFERPQAELHSNFRHLNRDSKFRFENAARLANLTTNHSNVFLIRMTTSYFVVDPITGAVGQEYVDATGEPVRSKATFMVDRSIPVGFLRGKTLNARNTVIYSEVQE</sequence>
<keyword evidence="4" id="KW-1185">Reference proteome</keyword>
<keyword evidence="2" id="KW-0812">Transmembrane</keyword>
<protein>
    <submittedName>
        <fullName evidence="3">Uncharacterized protein</fullName>
    </submittedName>
</protein>
<feature type="compositionally biased region" description="Basic and acidic residues" evidence="1">
    <location>
        <begin position="1747"/>
        <end position="1757"/>
    </location>
</feature>
<gene>
    <name evidence="3" type="ORF">Mal15_35070</name>
</gene>
<feature type="region of interest" description="Disordered" evidence="1">
    <location>
        <begin position="225"/>
        <end position="244"/>
    </location>
</feature>
<keyword evidence="2" id="KW-1133">Transmembrane helix</keyword>